<dbReference type="InterPro" id="IPR002692">
    <property type="entry name" value="S45"/>
</dbReference>
<evidence type="ECO:0000256" key="2">
    <source>
        <dbReference type="ARBA" id="ARBA00022801"/>
    </source>
</evidence>
<dbReference type="Pfam" id="PF01804">
    <property type="entry name" value="Penicil_amidase"/>
    <property type="match status" value="1"/>
</dbReference>
<proteinExistence type="inferred from homology"/>
<dbReference type="InterPro" id="IPR043146">
    <property type="entry name" value="Penicillin_amidase_N_B-knob"/>
</dbReference>
<evidence type="ECO:0000313" key="4">
    <source>
        <dbReference type="EMBL" id="MFC3456975.1"/>
    </source>
</evidence>
<comment type="caution">
    <text evidence="4">The sequence shown here is derived from an EMBL/GenBank/DDBJ whole genome shotgun (WGS) entry which is preliminary data.</text>
</comment>
<dbReference type="Gene3D" id="3.60.20.10">
    <property type="entry name" value="Glutamine Phosphoribosylpyrophosphate, subunit 1, domain 1"/>
    <property type="match status" value="1"/>
</dbReference>
<gene>
    <name evidence="4" type="ORF">ACFOPH_01740</name>
</gene>
<evidence type="ECO:0000313" key="5">
    <source>
        <dbReference type="Proteomes" id="UP001595665"/>
    </source>
</evidence>
<keyword evidence="3" id="KW-0865">Zymogen</keyword>
<dbReference type="CDD" id="cd03747">
    <property type="entry name" value="Ntn_PGA_like"/>
    <property type="match status" value="1"/>
</dbReference>
<accession>A0ABV7PEC7</accession>
<keyword evidence="5" id="KW-1185">Reference proteome</keyword>
<dbReference type="InterPro" id="IPR043147">
    <property type="entry name" value="Penicillin_amidase_A-knob"/>
</dbReference>
<protein>
    <submittedName>
        <fullName evidence="4">Penicillin acylase family protein</fullName>
    </submittedName>
</protein>
<evidence type="ECO:0000256" key="3">
    <source>
        <dbReference type="ARBA" id="ARBA00023145"/>
    </source>
</evidence>
<dbReference type="RefSeq" id="WP_379733068.1">
    <property type="nucleotide sequence ID" value="NZ_JBHRVV010000001.1"/>
</dbReference>
<dbReference type="Gene3D" id="2.30.120.10">
    <property type="match status" value="1"/>
</dbReference>
<comment type="similarity">
    <text evidence="1">Belongs to the peptidase S45 family.</text>
</comment>
<dbReference type="InterPro" id="IPR023343">
    <property type="entry name" value="Penicillin_amidase_dom1"/>
</dbReference>
<dbReference type="EMBL" id="JBHRVV010000001">
    <property type="protein sequence ID" value="MFC3456975.1"/>
    <property type="molecule type" value="Genomic_DNA"/>
</dbReference>
<organism evidence="4 5">
    <name type="scientific">Massilia haematophila</name>
    <dbReference type="NCBI Taxonomy" id="457923"/>
    <lineage>
        <taxon>Bacteria</taxon>
        <taxon>Pseudomonadati</taxon>
        <taxon>Pseudomonadota</taxon>
        <taxon>Betaproteobacteria</taxon>
        <taxon>Burkholderiales</taxon>
        <taxon>Oxalobacteraceae</taxon>
        <taxon>Telluria group</taxon>
        <taxon>Massilia</taxon>
    </lineage>
</organism>
<dbReference type="Gene3D" id="1.10.1400.10">
    <property type="match status" value="1"/>
</dbReference>
<keyword evidence="2" id="KW-0378">Hydrolase</keyword>
<dbReference type="SUPFAM" id="SSF56235">
    <property type="entry name" value="N-terminal nucleophile aminohydrolases (Ntn hydrolases)"/>
    <property type="match status" value="1"/>
</dbReference>
<sequence length="803" mass="86888">MRKRGWKLWTARILAGLSLLLLLAGLAAWLFLRASLAQLDGERSVPGLQAQVTVERDEMGVPMLRGEDRLDLAYATGFVHAQERYFQMDLLRRTAAGELAELFGPRALPLDRARRLHRFRARARLALDNFTAQERAFVERYVAGVNDGLNALQARPFEYLLTGAAPRAWRAEDSLLAVWAMYIDLQGNLEGRELARGWLREHCDAAQLAFLLPQATRWDTTLDAGAHAAPLEAPLPAGAPAWWGRAAATPVTLAQSSSADFVDSVGSNNYAIAGSRSTTGAAIVADDMHLGLQLPNIWYRLAMSLPDGENGRRRLVGVTLPGAPPLIIAGSNGQVAWGFTNSYGDYLDLVEVAGDPARPGEVRTAAGWERVTEHVETIAVKGAPAERLAVRETSLGPLRTVGGRQFAVHWVAHHPQAVNLNHLKLEGAATLAQALDIANTDGIPAQNFVGGDSAGNIGWTIAGRLPRRAQAGVETTFPLALDAGVPTWEGLLAPQEYPRVLNPRDGQLSTANSRQLLGPASALLGDGGFDLGARNSQLADRLHRLGPRTDVPAAFQVALDDRARFIALWRERALNVLDPAATNGQPRRAEFRRLLETSWNGRADVDSSGYRLARNFMWALHDIVFAGANEELAKLDPKASVGSANPRWPAVLARLLDAKAPGWLPPGHQDYRALQLAAIDRVIADLDREGVPLAKATWGQRNTAAISHPIALAVPALGPWLGAPRDRLPGDAHMPRVAGPKFGQSERLTVSPGREEQGLYNMPGGQSGHPLSPFFLRGHEQWVKGTPTPLLPGAAKHTLTLKP</sequence>
<reference evidence="5" key="1">
    <citation type="journal article" date="2019" name="Int. J. Syst. Evol. Microbiol.">
        <title>The Global Catalogue of Microorganisms (GCM) 10K type strain sequencing project: providing services to taxonomists for standard genome sequencing and annotation.</title>
        <authorList>
            <consortium name="The Broad Institute Genomics Platform"/>
            <consortium name="The Broad Institute Genome Sequencing Center for Infectious Disease"/>
            <person name="Wu L."/>
            <person name="Ma J."/>
        </authorList>
    </citation>
    <scope>NUCLEOTIDE SEQUENCE [LARGE SCALE GENOMIC DNA]</scope>
    <source>
        <strain evidence="5">CCM 7480</strain>
    </source>
</reference>
<evidence type="ECO:0000256" key="1">
    <source>
        <dbReference type="ARBA" id="ARBA00006586"/>
    </source>
</evidence>
<dbReference type="Gene3D" id="1.10.439.10">
    <property type="entry name" value="Penicillin Amidohydrolase, domain 1"/>
    <property type="match status" value="1"/>
</dbReference>
<name>A0ABV7PEC7_9BURK</name>
<dbReference type="PIRSF" id="PIRSF001227">
    <property type="entry name" value="Pen_acylase"/>
    <property type="match status" value="1"/>
</dbReference>
<dbReference type="PANTHER" id="PTHR34218:SF4">
    <property type="entry name" value="ACYL-HOMOSERINE LACTONE ACYLASE QUIP"/>
    <property type="match status" value="1"/>
</dbReference>
<dbReference type="InterPro" id="IPR014395">
    <property type="entry name" value="Pen/GL7ACA/AHL_acylase"/>
</dbReference>
<dbReference type="PANTHER" id="PTHR34218">
    <property type="entry name" value="PEPTIDASE S45 PENICILLIN AMIDASE"/>
    <property type="match status" value="1"/>
</dbReference>
<dbReference type="Proteomes" id="UP001595665">
    <property type="component" value="Unassembled WGS sequence"/>
</dbReference>
<dbReference type="InterPro" id="IPR029055">
    <property type="entry name" value="Ntn_hydrolases_N"/>
</dbReference>